<dbReference type="NCBIfam" id="TIGR04025">
    <property type="entry name" value="PPOX_FMN_DR2398"/>
    <property type="match status" value="1"/>
</dbReference>
<dbReference type="Pfam" id="PF01243">
    <property type="entry name" value="PNPOx_N"/>
    <property type="match status" value="1"/>
</dbReference>
<name>A0ABP7CL93_9ACTN</name>
<dbReference type="PANTHER" id="PTHR42815:SF2">
    <property type="entry name" value="FAD-BINDING, PUTATIVE (AFU_ORTHOLOGUE AFUA_6G07600)-RELATED"/>
    <property type="match status" value="1"/>
</dbReference>
<dbReference type="RefSeq" id="WP_344886740.1">
    <property type="nucleotide sequence ID" value="NZ_BAAAZP010000121.1"/>
</dbReference>
<gene>
    <name evidence="2" type="ORF">GCM10022224_065700</name>
</gene>
<evidence type="ECO:0000313" key="2">
    <source>
        <dbReference type="EMBL" id="GAA3691116.1"/>
    </source>
</evidence>
<comment type="caution">
    <text evidence="2">The sequence shown here is derived from an EMBL/GenBank/DDBJ whole genome shotgun (WGS) entry which is preliminary data.</text>
</comment>
<dbReference type="InterPro" id="IPR011576">
    <property type="entry name" value="Pyridox_Oxase_N"/>
</dbReference>
<evidence type="ECO:0000313" key="3">
    <source>
        <dbReference type="Proteomes" id="UP001500902"/>
    </source>
</evidence>
<evidence type="ECO:0000259" key="1">
    <source>
        <dbReference type="Pfam" id="PF01243"/>
    </source>
</evidence>
<organism evidence="2 3">
    <name type="scientific">Nonomuraea antimicrobica</name>
    <dbReference type="NCBI Taxonomy" id="561173"/>
    <lineage>
        <taxon>Bacteria</taxon>
        <taxon>Bacillati</taxon>
        <taxon>Actinomycetota</taxon>
        <taxon>Actinomycetes</taxon>
        <taxon>Streptosporangiales</taxon>
        <taxon>Streptosporangiaceae</taxon>
        <taxon>Nonomuraea</taxon>
    </lineage>
</organism>
<reference evidence="3" key="1">
    <citation type="journal article" date="2019" name="Int. J. Syst. Evol. Microbiol.">
        <title>The Global Catalogue of Microorganisms (GCM) 10K type strain sequencing project: providing services to taxonomists for standard genome sequencing and annotation.</title>
        <authorList>
            <consortium name="The Broad Institute Genomics Platform"/>
            <consortium name="The Broad Institute Genome Sequencing Center for Infectious Disease"/>
            <person name="Wu L."/>
            <person name="Ma J."/>
        </authorList>
    </citation>
    <scope>NUCLEOTIDE SEQUENCE [LARGE SCALE GENOMIC DNA]</scope>
    <source>
        <strain evidence="3">JCM 16904</strain>
    </source>
</reference>
<feature type="domain" description="Pyridoxamine 5'-phosphate oxidase N-terminal" evidence="1">
    <location>
        <begin position="36"/>
        <end position="152"/>
    </location>
</feature>
<sequence>MGWAEIGSEAELRELLGEVAPRAAAKERARLHERDLEWLAASPFCLIATSDDAGNCDVSPKGDPAGFVHVIDDATIAIPDRPGNRRADGFRNILKNPHVGLIFLIPGRNETLRVNGRARLVREAPFFDELIVKGHRPHLALVVEIEQIFFHCAKAFLRSALWKPEQWGPDRLPSHARLVKDVQKVDETLEELESYYGASYAKRLYG</sequence>
<dbReference type="InterPro" id="IPR024029">
    <property type="entry name" value="Pyridox_Oxase_FMN-dep"/>
</dbReference>
<dbReference type="SUPFAM" id="SSF50475">
    <property type="entry name" value="FMN-binding split barrel"/>
    <property type="match status" value="1"/>
</dbReference>
<protein>
    <submittedName>
        <fullName evidence="2">Pyridoxamine 5'-phosphate oxidase family protein</fullName>
    </submittedName>
</protein>
<dbReference type="EMBL" id="BAAAZP010000121">
    <property type="protein sequence ID" value="GAA3691116.1"/>
    <property type="molecule type" value="Genomic_DNA"/>
</dbReference>
<accession>A0ABP7CL93</accession>
<dbReference type="Gene3D" id="2.30.110.10">
    <property type="entry name" value="Electron Transport, Fmn-binding Protein, Chain A"/>
    <property type="match status" value="1"/>
</dbReference>
<proteinExistence type="predicted"/>
<dbReference type="Proteomes" id="UP001500902">
    <property type="component" value="Unassembled WGS sequence"/>
</dbReference>
<dbReference type="PANTHER" id="PTHR42815">
    <property type="entry name" value="FAD-BINDING, PUTATIVE (AFU_ORTHOLOGUE AFUA_6G07600)-RELATED"/>
    <property type="match status" value="1"/>
</dbReference>
<dbReference type="InterPro" id="IPR012349">
    <property type="entry name" value="Split_barrel_FMN-bd"/>
</dbReference>
<keyword evidence="3" id="KW-1185">Reference proteome</keyword>